<evidence type="ECO:0000313" key="1">
    <source>
        <dbReference type="EMBL" id="ACV56549.1"/>
    </source>
</evidence>
<dbReference type="eggNOG" id="ENOG5031U28">
    <property type="taxonomic scope" value="Bacteria"/>
</dbReference>
<dbReference type="EMBL" id="CP001726">
    <property type="protein sequence ID" value="ACV56549.1"/>
    <property type="molecule type" value="Genomic_DNA"/>
</dbReference>
<dbReference type="PaxDb" id="479437-Elen_2597"/>
<sequence>MSAAKSPELRAREACRWIAGNLDAFDWLVGVILAEVDKGNPCFMRGDAFKLAREKKVRLSNVERLCRDNNLWAIFTRYAAMKYPRAAHTVHFKGAPIDEAPLARIWREEVDADTVFRASSWREALEMCNRGEAA</sequence>
<proteinExistence type="predicted"/>
<dbReference type="HOGENOM" id="CLU_134221_0_0_11"/>
<dbReference type="KEGG" id="ele:Elen_2597"/>
<protein>
    <submittedName>
        <fullName evidence="1">Uncharacterized protein</fullName>
    </submittedName>
</protein>
<accession>C8WLT6</accession>
<organism evidence="1 2">
    <name type="scientific">Eggerthella lenta (strain ATCC 25559 / DSM 2243 / CCUG 17323 / JCM 9979 / KCTC 3265 / NCTC 11813 / VPI 0255 / 1899 B)</name>
    <name type="common">Eubacterium lentum</name>
    <dbReference type="NCBI Taxonomy" id="479437"/>
    <lineage>
        <taxon>Bacteria</taxon>
        <taxon>Bacillati</taxon>
        <taxon>Actinomycetota</taxon>
        <taxon>Coriobacteriia</taxon>
        <taxon>Eggerthellales</taxon>
        <taxon>Eggerthellaceae</taxon>
        <taxon>Eggerthella</taxon>
    </lineage>
</organism>
<dbReference type="RefSeq" id="WP_015761271.1">
    <property type="nucleotide sequence ID" value="NC_013204.1"/>
</dbReference>
<gene>
    <name evidence="1" type="ordered locus">Elen_2597</name>
</gene>
<dbReference type="Proteomes" id="UP000001377">
    <property type="component" value="Chromosome"/>
</dbReference>
<evidence type="ECO:0000313" key="2">
    <source>
        <dbReference type="Proteomes" id="UP000001377"/>
    </source>
</evidence>
<keyword evidence="2" id="KW-1185">Reference proteome</keyword>
<dbReference type="AlphaFoldDB" id="C8WLT6"/>
<dbReference type="STRING" id="479437.Elen_2597"/>
<dbReference type="BioCyc" id="ELEN479437:G1GFY-2619-MONOMER"/>
<name>C8WLT6_EGGLE</name>
<reference evidence="1 2" key="1">
    <citation type="journal article" date="2009" name="Stand. Genomic Sci.">
        <title>Complete genome sequence of Eggerthella lenta type strain (IPP VPI 0255).</title>
        <authorList>
            <person name="Saunders E."/>
            <person name="Pukall R."/>
            <person name="Abt B."/>
            <person name="Lapidus A."/>
            <person name="Glavina Del Rio T."/>
            <person name="Copeland A."/>
            <person name="Tice H."/>
            <person name="Cheng J.F."/>
            <person name="Lucas S."/>
            <person name="Chen F."/>
            <person name="Nolan M."/>
            <person name="Bruce D."/>
            <person name="Goodwin L."/>
            <person name="Pitluck S."/>
            <person name="Ivanova N."/>
            <person name="Mavromatis K."/>
            <person name="Ovchinnikova G."/>
            <person name="Pati A."/>
            <person name="Chen A."/>
            <person name="Palaniappan K."/>
            <person name="Land M."/>
            <person name="Hauser L."/>
            <person name="Chang Y.J."/>
            <person name="Jeffries C.D."/>
            <person name="Chain P."/>
            <person name="Meincke L."/>
            <person name="Sims D."/>
            <person name="Brettin T."/>
            <person name="Detter J.C."/>
            <person name="Goker M."/>
            <person name="Bristow J."/>
            <person name="Eisen J.A."/>
            <person name="Markowitz V."/>
            <person name="Hugenholtz P."/>
            <person name="Kyrpides N.C."/>
            <person name="Klenk H.P."/>
            <person name="Han C."/>
        </authorList>
    </citation>
    <scope>NUCLEOTIDE SEQUENCE [LARGE SCALE GENOMIC DNA]</scope>
    <source>
        <strain evidence="2">ATCC 25559 / DSM 2243 / CCUG 17323 / JCM 9979 / KCTC 3265 / NCTC 11813 / VPI 0255 / 1899 B</strain>
    </source>
</reference>